<dbReference type="Proteomes" id="UP000000305">
    <property type="component" value="Unassembled WGS sequence"/>
</dbReference>
<reference evidence="2 3" key="1">
    <citation type="journal article" date="2011" name="Science">
        <title>The ecoresponsive genome of Daphnia pulex.</title>
        <authorList>
            <person name="Colbourne J.K."/>
            <person name="Pfrender M.E."/>
            <person name="Gilbert D."/>
            <person name="Thomas W.K."/>
            <person name="Tucker A."/>
            <person name="Oakley T.H."/>
            <person name="Tokishita S."/>
            <person name="Aerts A."/>
            <person name="Arnold G.J."/>
            <person name="Basu M.K."/>
            <person name="Bauer D.J."/>
            <person name="Caceres C.E."/>
            <person name="Carmel L."/>
            <person name="Casola C."/>
            <person name="Choi J.H."/>
            <person name="Detter J.C."/>
            <person name="Dong Q."/>
            <person name="Dusheyko S."/>
            <person name="Eads B.D."/>
            <person name="Frohlich T."/>
            <person name="Geiler-Samerotte K.A."/>
            <person name="Gerlach D."/>
            <person name="Hatcher P."/>
            <person name="Jogdeo S."/>
            <person name="Krijgsveld J."/>
            <person name="Kriventseva E.V."/>
            <person name="Kultz D."/>
            <person name="Laforsch C."/>
            <person name="Lindquist E."/>
            <person name="Lopez J."/>
            <person name="Manak J.R."/>
            <person name="Muller J."/>
            <person name="Pangilinan J."/>
            <person name="Patwardhan R.P."/>
            <person name="Pitluck S."/>
            <person name="Pritham E.J."/>
            <person name="Rechtsteiner A."/>
            <person name="Rho M."/>
            <person name="Rogozin I.B."/>
            <person name="Sakarya O."/>
            <person name="Salamov A."/>
            <person name="Schaack S."/>
            <person name="Shapiro H."/>
            <person name="Shiga Y."/>
            <person name="Skalitzky C."/>
            <person name="Smith Z."/>
            <person name="Souvorov A."/>
            <person name="Sung W."/>
            <person name="Tang Z."/>
            <person name="Tsuchiya D."/>
            <person name="Tu H."/>
            <person name="Vos H."/>
            <person name="Wang M."/>
            <person name="Wolf Y.I."/>
            <person name="Yamagata H."/>
            <person name="Yamada T."/>
            <person name="Ye Y."/>
            <person name="Shaw J.R."/>
            <person name="Andrews J."/>
            <person name="Crease T.J."/>
            <person name="Tang H."/>
            <person name="Lucas S.M."/>
            <person name="Robertson H.M."/>
            <person name="Bork P."/>
            <person name="Koonin E.V."/>
            <person name="Zdobnov E.M."/>
            <person name="Grigoriev I.V."/>
            <person name="Lynch M."/>
            <person name="Boore J.L."/>
        </authorList>
    </citation>
    <scope>NUCLEOTIDE SEQUENCE [LARGE SCALE GENOMIC DNA]</scope>
</reference>
<dbReference type="InParanoid" id="E9HD53"/>
<evidence type="ECO:0000313" key="2">
    <source>
        <dbReference type="EMBL" id="EFX70346.1"/>
    </source>
</evidence>
<dbReference type="EMBL" id="GL732622">
    <property type="protein sequence ID" value="EFX70346.1"/>
    <property type="molecule type" value="Genomic_DNA"/>
</dbReference>
<name>E9HD53_DAPPU</name>
<feature type="region of interest" description="Disordered" evidence="1">
    <location>
        <begin position="75"/>
        <end position="96"/>
    </location>
</feature>
<dbReference type="AlphaFoldDB" id="E9HD53"/>
<accession>E9HD53</accession>
<keyword evidence="3" id="KW-1185">Reference proteome</keyword>
<proteinExistence type="predicted"/>
<sequence length="232" mass="25824">MAYKNIASVFTAAVFLCICCGAFLFGLVASQDAEFLSGEQQASAQYYRPYNNRRPAYPVRRPSYNNYINQRPLRPAASNNNYRPAPTTARPSTAVTGPTCSSSNSYQQYGICWAADSQRLQISPSLTIENFVRFHKINFYDDDVLYSSSYRQQLCEQSRRFNSVGVLCVTSSASHFEDDDDCFYQRAGGVSTSAAKSCINNDCICVVGDPYESIAANTKSPNDPFDTHQTML</sequence>
<evidence type="ECO:0000256" key="1">
    <source>
        <dbReference type="SAM" id="MobiDB-lite"/>
    </source>
</evidence>
<dbReference type="OrthoDB" id="6353756at2759"/>
<organism evidence="2 3">
    <name type="scientific">Daphnia pulex</name>
    <name type="common">Water flea</name>
    <dbReference type="NCBI Taxonomy" id="6669"/>
    <lineage>
        <taxon>Eukaryota</taxon>
        <taxon>Metazoa</taxon>
        <taxon>Ecdysozoa</taxon>
        <taxon>Arthropoda</taxon>
        <taxon>Crustacea</taxon>
        <taxon>Branchiopoda</taxon>
        <taxon>Diplostraca</taxon>
        <taxon>Cladocera</taxon>
        <taxon>Anomopoda</taxon>
        <taxon>Daphniidae</taxon>
        <taxon>Daphnia</taxon>
    </lineage>
</organism>
<dbReference type="KEGG" id="dpx:DAPPUDRAFT_300528"/>
<gene>
    <name evidence="2" type="ORF">DAPPUDRAFT_300528</name>
</gene>
<protein>
    <submittedName>
        <fullName evidence="2">Uncharacterized protein</fullName>
    </submittedName>
</protein>
<dbReference type="HOGENOM" id="CLU_1195892_0_0_1"/>
<evidence type="ECO:0000313" key="3">
    <source>
        <dbReference type="Proteomes" id="UP000000305"/>
    </source>
</evidence>